<evidence type="ECO:0000256" key="1">
    <source>
        <dbReference type="ARBA" id="ARBA00004496"/>
    </source>
</evidence>
<keyword evidence="14" id="KW-1185">Reference proteome</keyword>
<feature type="modified residue" description="4-aspartylphosphate" evidence="9">
    <location>
        <position position="54"/>
    </location>
</feature>
<keyword evidence="6" id="KW-0238">DNA-binding</keyword>
<evidence type="ECO:0000313" key="14">
    <source>
        <dbReference type="Proteomes" id="UP000476934"/>
    </source>
</evidence>
<dbReference type="Gene3D" id="3.40.50.2300">
    <property type="match status" value="1"/>
</dbReference>
<dbReference type="STRING" id="363870.NG54_09925"/>
<reference evidence="12 14" key="2">
    <citation type="submission" date="2020-02" db="EMBL/GenBank/DDBJ databases">
        <authorList>
            <person name="Feng H."/>
        </authorList>
    </citation>
    <scope>NUCLEOTIDE SEQUENCE [LARGE SCALE GENOMIC DNA]</scope>
    <source>
        <strain evidence="12 14">Gsoil 114</strain>
    </source>
</reference>
<organism evidence="11 13">
    <name type="scientific">Heyndrickxia ginsengihumi</name>
    <dbReference type="NCBI Taxonomy" id="363870"/>
    <lineage>
        <taxon>Bacteria</taxon>
        <taxon>Bacillati</taxon>
        <taxon>Bacillota</taxon>
        <taxon>Bacilli</taxon>
        <taxon>Bacillales</taxon>
        <taxon>Bacillaceae</taxon>
        <taxon>Heyndrickxia</taxon>
    </lineage>
</organism>
<dbReference type="InterPro" id="IPR001789">
    <property type="entry name" value="Sig_transdc_resp-reg_receiver"/>
</dbReference>
<name>A0A0A6VFG1_9BACI</name>
<keyword evidence="8" id="KW-0804">Transcription</keyword>
<sequence length="224" mass="25625">MLKVVIAEDDFRVANIHERFLAKFTEMKVVGKALNAKQTMDMLREKHPDLLLLDVYLPDELGSDLLADIRAQFPYVDIMMITAAANKSLIEKALHYGVEHYFIKPVAMDHFQQTIEKYLEKRNLLQSEELVNQQLVDILFGNRTQEGTVKDQSLPKGIDMITLGKVKAVLKENEGFSAEQVGNLIGASRTTARRYLEYLISANECRAEVEYGIVGRPERKYYLK</sequence>
<protein>
    <submittedName>
        <fullName evidence="12">Response regulator</fullName>
    </submittedName>
    <submittedName>
        <fullName evidence="11">Transcriptional regulator</fullName>
    </submittedName>
</protein>
<dbReference type="PANTHER" id="PTHR45526:SF6">
    <property type="entry name" value="TRANSCRIPTIONAL REGULATORY PROTEIN CITT"/>
    <property type="match status" value="1"/>
</dbReference>
<reference evidence="11 13" key="1">
    <citation type="submission" date="2014-10" db="EMBL/GenBank/DDBJ databases">
        <title>Draft genome of phytase producing Bacillus ginsengihumi strain M2.11.</title>
        <authorList>
            <person name="Toymentseva A."/>
            <person name="Boulygina E.A."/>
            <person name="Kazakov S.V."/>
            <person name="Kayumov I."/>
            <person name="Suleimanova A.D."/>
            <person name="Mardanova A.M."/>
            <person name="Maria S.N."/>
            <person name="Sergey M.Y."/>
            <person name="Sharipova M.R."/>
        </authorList>
    </citation>
    <scope>NUCLEOTIDE SEQUENCE [LARGE SCALE GENOMIC DNA]</scope>
    <source>
        <strain evidence="11 13">M2.11</strain>
    </source>
</reference>
<dbReference type="GO" id="GO:0000156">
    <property type="term" value="F:phosphorelay response regulator activity"/>
    <property type="evidence" value="ECO:0007669"/>
    <property type="project" value="TreeGrafter"/>
</dbReference>
<evidence type="ECO:0000313" key="12">
    <source>
        <dbReference type="EMBL" id="NEY21492.1"/>
    </source>
</evidence>
<evidence type="ECO:0000256" key="5">
    <source>
        <dbReference type="ARBA" id="ARBA00023015"/>
    </source>
</evidence>
<dbReference type="InterPro" id="IPR048714">
    <property type="entry name" value="DpiA-like_HTH"/>
</dbReference>
<evidence type="ECO:0000313" key="13">
    <source>
        <dbReference type="Proteomes" id="UP000030588"/>
    </source>
</evidence>
<dbReference type="GO" id="GO:0003677">
    <property type="term" value="F:DNA binding"/>
    <property type="evidence" value="ECO:0007669"/>
    <property type="project" value="UniProtKB-KW"/>
</dbReference>
<reference evidence="12 14" key="3">
    <citation type="submission" date="2020-03" db="EMBL/GenBank/DDBJ databases">
        <title>Bacillus aquiflavi sp. nov., isolated from yellow water of strong flavor Chinese baijiu in Yibin region of China.</title>
        <authorList>
            <person name="Xie J."/>
        </authorList>
    </citation>
    <scope>NUCLEOTIDE SEQUENCE [LARGE SCALE GENOMIC DNA]</scope>
    <source>
        <strain evidence="12 14">Gsoil 114</strain>
    </source>
</reference>
<evidence type="ECO:0000256" key="8">
    <source>
        <dbReference type="ARBA" id="ARBA00023163"/>
    </source>
</evidence>
<dbReference type="Pfam" id="PF00072">
    <property type="entry name" value="Response_reg"/>
    <property type="match status" value="1"/>
</dbReference>
<dbReference type="PANTHER" id="PTHR45526">
    <property type="entry name" value="TRANSCRIPTIONAL REGULATORY PROTEIN DPIA"/>
    <property type="match status" value="1"/>
</dbReference>
<evidence type="ECO:0000256" key="7">
    <source>
        <dbReference type="ARBA" id="ARBA00023159"/>
    </source>
</evidence>
<dbReference type="PROSITE" id="PS50110">
    <property type="entry name" value="RESPONSE_REGULATORY"/>
    <property type="match status" value="1"/>
</dbReference>
<dbReference type="InterPro" id="IPR024187">
    <property type="entry name" value="Sig_transdc_resp-reg_cit/mal"/>
</dbReference>
<dbReference type="EMBL" id="JAAIWK010000036">
    <property type="protein sequence ID" value="NEY21492.1"/>
    <property type="molecule type" value="Genomic_DNA"/>
</dbReference>
<evidence type="ECO:0000256" key="2">
    <source>
        <dbReference type="ARBA" id="ARBA00022490"/>
    </source>
</evidence>
<dbReference type="Proteomes" id="UP000030588">
    <property type="component" value="Unassembled WGS sequence"/>
</dbReference>
<evidence type="ECO:0000256" key="3">
    <source>
        <dbReference type="ARBA" id="ARBA00022553"/>
    </source>
</evidence>
<accession>A0A0A6VFG1</accession>
<evidence type="ECO:0000259" key="10">
    <source>
        <dbReference type="PROSITE" id="PS50110"/>
    </source>
</evidence>
<dbReference type="SMART" id="SM00448">
    <property type="entry name" value="REC"/>
    <property type="match status" value="1"/>
</dbReference>
<dbReference type="GO" id="GO:0003700">
    <property type="term" value="F:DNA-binding transcription factor activity"/>
    <property type="evidence" value="ECO:0007669"/>
    <property type="project" value="InterPro"/>
</dbReference>
<keyword evidence="7" id="KW-0010">Activator</keyword>
<comment type="subcellular location">
    <subcellularLocation>
        <location evidence="1">Cytoplasm</location>
    </subcellularLocation>
</comment>
<dbReference type="AlphaFoldDB" id="A0A0A6VFG1"/>
<dbReference type="RefSeq" id="WP_025731031.1">
    <property type="nucleotide sequence ID" value="NZ_JAAIWK010000036.1"/>
</dbReference>
<dbReference type="OrthoDB" id="9759232at2"/>
<keyword evidence="2" id="KW-0963">Cytoplasm</keyword>
<dbReference type="EMBL" id="JRUN01000026">
    <property type="protein sequence ID" value="KHD85329.1"/>
    <property type="molecule type" value="Genomic_DNA"/>
</dbReference>
<dbReference type="InterPro" id="IPR011006">
    <property type="entry name" value="CheY-like_superfamily"/>
</dbReference>
<evidence type="ECO:0000256" key="9">
    <source>
        <dbReference type="PROSITE-ProRule" id="PRU00169"/>
    </source>
</evidence>
<dbReference type="InterPro" id="IPR051271">
    <property type="entry name" value="2C-system_Tx_regulators"/>
</dbReference>
<keyword evidence="5" id="KW-0805">Transcription regulation</keyword>
<dbReference type="SUPFAM" id="SSF52172">
    <property type="entry name" value="CheY-like"/>
    <property type="match status" value="1"/>
</dbReference>
<dbReference type="Pfam" id="PF20714">
    <property type="entry name" value="HTH_64"/>
    <property type="match status" value="1"/>
</dbReference>
<proteinExistence type="predicted"/>
<dbReference type="PIRSF" id="PIRSF006171">
    <property type="entry name" value="RR_citrat_malat"/>
    <property type="match status" value="1"/>
</dbReference>
<evidence type="ECO:0000256" key="6">
    <source>
        <dbReference type="ARBA" id="ARBA00023125"/>
    </source>
</evidence>
<comment type="caution">
    <text evidence="11">The sequence shown here is derived from an EMBL/GenBank/DDBJ whole genome shotgun (WGS) entry which is preliminary data.</text>
</comment>
<dbReference type="GO" id="GO:0005737">
    <property type="term" value="C:cytoplasm"/>
    <property type="evidence" value="ECO:0007669"/>
    <property type="project" value="UniProtKB-SubCell"/>
</dbReference>
<feature type="domain" description="Response regulatory" evidence="10">
    <location>
        <begin position="3"/>
        <end position="119"/>
    </location>
</feature>
<evidence type="ECO:0000313" key="11">
    <source>
        <dbReference type="EMBL" id="KHD85329.1"/>
    </source>
</evidence>
<keyword evidence="4" id="KW-0902">Two-component regulatory system</keyword>
<keyword evidence="3 9" id="KW-0597">Phosphoprotein</keyword>
<gene>
    <name evidence="12" type="ORF">G4D61_16230</name>
    <name evidence="11" type="ORF">NG54_09925</name>
</gene>
<dbReference type="Proteomes" id="UP000476934">
    <property type="component" value="Unassembled WGS sequence"/>
</dbReference>
<evidence type="ECO:0000256" key="4">
    <source>
        <dbReference type="ARBA" id="ARBA00023012"/>
    </source>
</evidence>